<feature type="chain" id="PRO_5003579011" description="ZP domain-containing protein" evidence="1">
    <location>
        <begin position="19"/>
        <end position="294"/>
    </location>
</feature>
<protein>
    <recommendedName>
        <fullName evidence="4">ZP domain-containing protein</fullName>
    </recommendedName>
</protein>
<evidence type="ECO:0000313" key="2">
    <source>
        <dbReference type="Ensembl" id="ENSCSAVP00000012970.1"/>
    </source>
</evidence>
<evidence type="ECO:0000256" key="1">
    <source>
        <dbReference type="SAM" id="SignalP"/>
    </source>
</evidence>
<reference evidence="2" key="2">
    <citation type="submission" date="2025-08" db="UniProtKB">
        <authorList>
            <consortium name="Ensembl"/>
        </authorList>
    </citation>
    <scope>IDENTIFICATION</scope>
</reference>
<feature type="signal peptide" evidence="1">
    <location>
        <begin position="1"/>
        <end position="18"/>
    </location>
</feature>
<organism evidence="2 3">
    <name type="scientific">Ciona savignyi</name>
    <name type="common">Pacific transparent sea squirt</name>
    <dbReference type="NCBI Taxonomy" id="51511"/>
    <lineage>
        <taxon>Eukaryota</taxon>
        <taxon>Metazoa</taxon>
        <taxon>Chordata</taxon>
        <taxon>Tunicata</taxon>
        <taxon>Ascidiacea</taxon>
        <taxon>Phlebobranchia</taxon>
        <taxon>Cionidae</taxon>
        <taxon>Ciona</taxon>
    </lineage>
</organism>
<dbReference type="InParanoid" id="H2Z5V8"/>
<evidence type="ECO:0008006" key="4">
    <source>
        <dbReference type="Google" id="ProtNLM"/>
    </source>
</evidence>
<accession>H2Z5V8</accession>
<sequence length="294" mass="33016">MKMSWGLLILCLVAFCVEEQESINVVNKLGFPPPNCTLADNVTREVYRGWTFKVDCELLEAEVEDYDDFTCAIMDMDRKSVLRNNTAYFDEALFTAYENYDARDDSPLNFFVQATVPGIPFCAYAEVHINLTNAPQHTCQESFTVWVNSTINVGEPLDLSCTAPALQPSVLSPIPSNMTGTWLKNCSSFSSNSTVILPGNAAVVNKLRFPSFSYDDVWGLYLSCVVQQSCSICDPFLNLCETTKFPYHGTKHTVHTQCTGSGQGRGYQVRMSFGPWCRTTEYFHPNYCSMDTEQ</sequence>
<dbReference type="Proteomes" id="UP000007875">
    <property type="component" value="Unassembled WGS sequence"/>
</dbReference>
<keyword evidence="3" id="KW-1185">Reference proteome</keyword>
<dbReference type="GeneTree" id="ENSGT00940000169279"/>
<dbReference type="Ensembl" id="ENSCSAVT00000013119.1">
    <property type="protein sequence ID" value="ENSCSAVP00000012970.1"/>
    <property type="gene ID" value="ENSCSAVG00000007618.1"/>
</dbReference>
<dbReference type="HOGENOM" id="CLU_948458_0_0_1"/>
<reference evidence="2" key="3">
    <citation type="submission" date="2025-09" db="UniProtKB">
        <authorList>
            <consortium name="Ensembl"/>
        </authorList>
    </citation>
    <scope>IDENTIFICATION</scope>
</reference>
<dbReference type="AlphaFoldDB" id="H2Z5V8"/>
<keyword evidence="1" id="KW-0732">Signal</keyword>
<name>H2Z5V8_CIOSA</name>
<proteinExistence type="predicted"/>
<evidence type="ECO:0000313" key="3">
    <source>
        <dbReference type="Proteomes" id="UP000007875"/>
    </source>
</evidence>
<reference evidence="3" key="1">
    <citation type="submission" date="2003-08" db="EMBL/GenBank/DDBJ databases">
        <authorList>
            <person name="Birren B."/>
            <person name="Nusbaum C."/>
            <person name="Abebe A."/>
            <person name="Abouelleil A."/>
            <person name="Adekoya E."/>
            <person name="Ait-zahra M."/>
            <person name="Allen N."/>
            <person name="Allen T."/>
            <person name="An P."/>
            <person name="Anderson M."/>
            <person name="Anderson S."/>
            <person name="Arachchi H."/>
            <person name="Armbruster J."/>
            <person name="Bachantsang P."/>
            <person name="Baldwin J."/>
            <person name="Barry A."/>
            <person name="Bayul T."/>
            <person name="Blitshsteyn B."/>
            <person name="Bloom T."/>
            <person name="Blye J."/>
            <person name="Boguslavskiy L."/>
            <person name="Borowsky M."/>
            <person name="Boukhgalter B."/>
            <person name="Brunache A."/>
            <person name="Butler J."/>
            <person name="Calixte N."/>
            <person name="Calvo S."/>
            <person name="Camarata J."/>
            <person name="Campo K."/>
            <person name="Chang J."/>
            <person name="Cheshatsang Y."/>
            <person name="Citroen M."/>
            <person name="Collymore A."/>
            <person name="Considine T."/>
            <person name="Cook A."/>
            <person name="Cooke P."/>
            <person name="Corum B."/>
            <person name="Cuomo C."/>
            <person name="David R."/>
            <person name="Dawoe T."/>
            <person name="Degray S."/>
            <person name="Dodge S."/>
            <person name="Dooley K."/>
            <person name="Dorje P."/>
            <person name="Dorjee K."/>
            <person name="Dorris L."/>
            <person name="Duffey N."/>
            <person name="Dupes A."/>
            <person name="Elkins T."/>
            <person name="Engels R."/>
            <person name="Erickson J."/>
            <person name="Farina A."/>
            <person name="Faro S."/>
            <person name="Ferreira P."/>
            <person name="Fischer H."/>
            <person name="Fitzgerald M."/>
            <person name="Foley K."/>
            <person name="Gage D."/>
            <person name="Galagan J."/>
            <person name="Gearin G."/>
            <person name="Gnerre S."/>
            <person name="Gnirke A."/>
            <person name="Goyette A."/>
            <person name="Graham J."/>
            <person name="Grandbois E."/>
            <person name="Gyaltsen K."/>
            <person name="Hafez N."/>
            <person name="Hagopian D."/>
            <person name="Hagos B."/>
            <person name="Hall J."/>
            <person name="Hatcher B."/>
            <person name="Heller A."/>
            <person name="Higgins H."/>
            <person name="Honan T."/>
            <person name="Horn A."/>
            <person name="Houde N."/>
            <person name="Hughes L."/>
            <person name="Hulme W."/>
            <person name="Husby E."/>
            <person name="Iliev I."/>
            <person name="Jaffe D."/>
            <person name="Jones C."/>
            <person name="Kamal M."/>
            <person name="Kamat A."/>
            <person name="Kamvysselis M."/>
            <person name="Karlsson E."/>
            <person name="Kells C."/>
            <person name="Kieu A."/>
            <person name="Kisner P."/>
            <person name="Kodira C."/>
            <person name="Kulbokas E."/>
            <person name="Labutti K."/>
            <person name="Lama D."/>
            <person name="Landers T."/>
            <person name="Leger J."/>
            <person name="Levine S."/>
            <person name="Lewis D."/>
            <person name="Lewis T."/>
            <person name="Lindblad-toh K."/>
            <person name="Liu X."/>
            <person name="Lokyitsang T."/>
            <person name="Lokyitsang Y."/>
            <person name="Lucien O."/>
            <person name="Lui A."/>
            <person name="Ma L.J."/>
            <person name="Mabbitt R."/>
            <person name="Macdonald J."/>
            <person name="Maclean C."/>
            <person name="Major J."/>
            <person name="Manning J."/>
            <person name="Marabella R."/>
            <person name="Maru K."/>
            <person name="Matthews C."/>
            <person name="Mauceli E."/>
            <person name="Mccarthy M."/>
            <person name="Mcdonough S."/>
            <person name="Mcghee T."/>
            <person name="Meldrim J."/>
            <person name="Meneus L."/>
            <person name="Mesirov J."/>
            <person name="Mihalev A."/>
            <person name="Mihova T."/>
            <person name="Mikkelsen T."/>
            <person name="Mlenga V."/>
            <person name="Moru K."/>
            <person name="Mozes J."/>
            <person name="Mulrain L."/>
            <person name="Munson G."/>
            <person name="Naylor J."/>
            <person name="Newes C."/>
            <person name="Nguyen C."/>
            <person name="Nguyen N."/>
            <person name="Nguyen T."/>
            <person name="Nicol R."/>
            <person name="Nielsen C."/>
            <person name="Nizzari M."/>
            <person name="Norbu C."/>
            <person name="Norbu N."/>
            <person name="O'donnell P."/>
            <person name="Okoawo O."/>
            <person name="O'leary S."/>
            <person name="Omotosho B."/>
            <person name="O'neill K."/>
            <person name="Osman S."/>
            <person name="Parker S."/>
            <person name="Perrin D."/>
            <person name="Phunkhang P."/>
            <person name="Piqani B."/>
            <person name="Purcell S."/>
            <person name="Rachupka T."/>
            <person name="Ramasamy U."/>
            <person name="Rameau R."/>
            <person name="Ray V."/>
            <person name="Raymond C."/>
            <person name="Retta R."/>
            <person name="Richardson S."/>
            <person name="Rise C."/>
            <person name="Rodriguez J."/>
            <person name="Rogers J."/>
            <person name="Rogov P."/>
            <person name="Rutman M."/>
            <person name="Schupbach R."/>
            <person name="Seaman C."/>
            <person name="Settipalli S."/>
            <person name="Sharpe T."/>
            <person name="Sheridan J."/>
            <person name="Sherpa N."/>
            <person name="Shi J."/>
            <person name="Smirnov S."/>
            <person name="Smith C."/>
            <person name="Sougnez C."/>
            <person name="Spencer B."/>
            <person name="Stalker J."/>
            <person name="Stange-thomann N."/>
            <person name="Stavropoulos S."/>
            <person name="Stetson K."/>
            <person name="Stone C."/>
            <person name="Stone S."/>
            <person name="Stubbs M."/>
            <person name="Talamas J."/>
            <person name="Tchuinga P."/>
            <person name="Tenzing P."/>
            <person name="Tesfaye S."/>
            <person name="Theodore J."/>
            <person name="Thoulutsang Y."/>
            <person name="Topham K."/>
            <person name="Towey S."/>
            <person name="Tsamla T."/>
            <person name="Tsomo N."/>
            <person name="Vallee D."/>
            <person name="Vassiliev H."/>
            <person name="Venkataraman V."/>
            <person name="Vinson J."/>
            <person name="Vo A."/>
            <person name="Wade C."/>
            <person name="Wang S."/>
            <person name="Wangchuk T."/>
            <person name="Wangdi T."/>
            <person name="Whittaker C."/>
            <person name="Wilkinson J."/>
            <person name="Wu Y."/>
            <person name="Wyman D."/>
            <person name="Yadav S."/>
            <person name="Yang S."/>
            <person name="Yang X."/>
            <person name="Yeager S."/>
            <person name="Yee E."/>
            <person name="Young G."/>
            <person name="Zainoun J."/>
            <person name="Zembeck L."/>
            <person name="Zimmer A."/>
            <person name="Zody M."/>
            <person name="Lander E."/>
        </authorList>
    </citation>
    <scope>NUCLEOTIDE SEQUENCE [LARGE SCALE GENOMIC DNA]</scope>
</reference>